<dbReference type="FunFam" id="3.80.10.10:FF:000015">
    <property type="entry name" value="Leucine rich repeat containing 38"/>
    <property type="match status" value="1"/>
</dbReference>
<keyword evidence="6" id="KW-0732">Signal</keyword>
<evidence type="ECO:0000256" key="11">
    <source>
        <dbReference type="ARBA" id="ARBA00023157"/>
    </source>
</evidence>
<evidence type="ECO:0000256" key="2">
    <source>
        <dbReference type="ARBA" id="ARBA00022448"/>
    </source>
</evidence>
<proteinExistence type="predicted"/>
<dbReference type="SUPFAM" id="SSF52058">
    <property type="entry name" value="L domain-like"/>
    <property type="match status" value="1"/>
</dbReference>
<keyword evidence="17" id="KW-1185">Reference proteome</keyword>
<protein>
    <recommendedName>
        <fullName evidence="18">LRRNT domain-containing protein</fullName>
    </recommendedName>
</protein>
<evidence type="ECO:0000256" key="12">
    <source>
        <dbReference type="ARBA" id="ARBA00023303"/>
    </source>
</evidence>
<dbReference type="InterPro" id="IPR000372">
    <property type="entry name" value="LRRNT"/>
</dbReference>
<dbReference type="Gene3D" id="3.80.10.10">
    <property type="entry name" value="Ribonuclease Inhibitor"/>
    <property type="match status" value="2"/>
</dbReference>
<dbReference type="GO" id="GO:0005886">
    <property type="term" value="C:plasma membrane"/>
    <property type="evidence" value="ECO:0007669"/>
    <property type="project" value="UniProtKB-SubCell"/>
</dbReference>
<dbReference type="PANTHER" id="PTHR24369:SF211">
    <property type="entry name" value="LEUCINE-RICH REPEAT-CONTAINING PROTEIN 15-LIKE"/>
    <property type="match status" value="1"/>
</dbReference>
<evidence type="ECO:0000259" key="14">
    <source>
        <dbReference type="SMART" id="SM00013"/>
    </source>
</evidence>
<feature type="transmembrane region" description="Helical" evidence="13">
    <location>
        <begin position="317"/>
        <end position="345"/>
    </location>
</feature>
<dbReference type="GO" id="GO:0071805">
    <property type="term" value="P:potassium ion transmembrane transport"/>
    <property type="evidence" value="ECO:0007669"/>
    <property type="project" value="UniProtKB-ARBA"/>
</dbReference>
<dbReference type="SMART" id="SM00082">
    <property type="entry name" value="LRRCT"/>
    <property type="match status" value="1"/>
</dbReference>
<keyword evidence="9" id="KW-0406">Ion transport</keyword>
<keyword evidence="10 13" id="KW-0472">Membrane</keyword>
<dbReference type="SMART" id="SM00369">
    <property type="entry name" value="LRR_TYP"/>
    <property type="match status" value="5"/>
</dbReference>
<dbReference type="InterPro" id="IPR050541">
    <property type="entry name" value="LRR_TM_domain-containing"/>
</dbReference>
<keyword evidence="7" id="KW-0677">Repeat</keyword>
<reference evidence="16" key="1">
    <citation type="submission" date="2025-08" db="UniProtKB">
        <authorList>
            <consortium name="Ensembl"/>
        </authorList>
    </citation>
    <scope>IDENTIFICATION</scope>
</reference>
<dbReference type="PANTHER" id="PTHR24369">
    <property type="entry name" value="ANTIGEN BSP, PUTATIVE-RELATED"/>
    <property type="match status" value="1"/>
</dbReference>
<evidence type="ECO:0000256" key="6">
    <source>
        <dbReference type="ARBA" id="ARBA00022729"/>
    </source>
</evidence>
<evidence type="ECO:0000256" key="13">
    <source>
        <dbReference type="SAM" id="Phobius"/>
    </source>
</evidence>
<evidence type="ECO:0000256" key="5">
    <source>
        <dbReference type="ARBA" id="ARBA00022692"/>
    </source>
</evidence>
<feature type="domain" description="LRRNT" evidence="14">
    <location>
        <begin position="97"/>
        <end position="129"/>
    </location>
</feature>
<evidence type="ECO:0000256" key="4">
    <source>
        <dbReference type="ARBA" id="ARBA00022614"/>
    </source>
</evidence>
<name>A0A674II53_9SAUR</name>
<dbReference type="InterPro" id="IPR001611">
    <property type="entry name" value="Leu-rich_rpt"/>
</dbReference>
<evidence type="ECO:0000259" key="15">
    <source>
        <dbReference type="SMART" id="SM00082"/>
    </source>
</evidence>
<keyword evidence="3" id="KW-1003">Cell membrane</keyword>
<evidence type="ECO:0000313" key="16">
    <source>
        <dbReference type="Ensembl" id="ENSTMTP00000007437.1"/>
    </source>
</evidence>
<dbReference type="AlphaFoldDB" id="A0A674II53"/>
<keyword evidence="5 13" id="KW-0812">Transmembrane</keyword>
<evidence type="ECO:0000313" key="17">
    <source>
        <dbReference type="Proteomes" id="UP000472274"/>
    </source>
</evidence>
<dbReference type="InParanoid" id="A0A674II53"/>
<dbReference type="InterPro" id="IPR003591">
    <property type="entry name" value="Leu-rich_rpt_typical-subtyp"/>
</dbReference>
<evidence type="ECO:0000256" key="8">
    <source>
        <dbReference type="ARBA" id="ARBA00022989"/>
    </source>
</evidence>
<evidence type="ECO:0000256" key="9">
    <source>
        <dbReference type="ARBA" id="ARBA00023065"/>
    </source>
</evidence>
<dbReference type="Pfam" id="PF13855">
    <property type="entry name" value="LRR_8"/>
    <property type="match status" value="2"/>
</dbReference>
<evidence type="ECO:0000256" key="1">
    <source>
        <dbReference type="ARBA" id="ARBA00004162"/>
    </source>
</evidence>
<evidence type="ECO:0000256" key="10">
    <source>
        <dbReference type="ARBA" id="ARBA00023136"/>
    </source>
</evidence>
<keyword evidence="2" id="KW-0813">Transport</keyword>
<evidence type="ECO:0000256" key="7">
    <source>
        <dbReference type="ARBA" id="ARBA00022737"/>
    </source>
</evidence>
<dbReference type="InterPro" id="IPR032675">
    <property type="entry name" value="LRR_dom_sf"/>
</dbReference>
<gene>
    <name evidence="16" type="primary">LRRC26</name>
</gene>
<keyword evidence="12" id="KW-0407">Ion channel</keyword>
<keyword evidence="4" id="KW-0433">Leucine-rich repeat</keyword>
<dbReference type="GeneTree" id="ENSGT00940000161826"/>
<dbReference type="InterPro" id="IPR000483">
    <property type="entry name" value="Cys-rich_flank_reg_C"/>
</dbReference>
<keyword evidence="11" id="KW-1015">Disulfide bond</keyword>
<sequence>MKVPEELQGVRDLCKALWAPGLAPALPAAPALQSQPVRAAEPDQEGWVCPGTAGAWRTGGLGGTGAEWFSWQLSMAGWRGPATLLAFLLLCPLPSPCCPAVCRCSSGEVDCSYRALRIVPENLPTNTSALWLGHNHIAVLKARSFRLQQALQNLSLRSNVLVSIHSQALAGLGALRELDLSNNYLTMLPAETVLPLPGLVTLNVGANKLGQLPPEVLEALPCLQELFLHSNALRSLHAGVFLNLPALRSLTLQGNPWACTCEIQPLFLWSMGNRDKIQEENLILCRFPEHLNQYPLLAIGNESFSHCQDSLLYPRDYAFFLLIGPASFLASILICLLLGSLAVAYNHLLNELCYW</sequence>
<evidence type="ECO:0000256" key="3">
    <source>
        <dbReference type="ARBA" id="ARBA00022475"/>
    </source>
</evidence>
<dbReference type="PROSITE" id="PS51450">
    <property type="entry name" value="LRR"/>
    <property type="match status" value="1"/>
</dbReference>
<dbReference type="SMART" id="SM00013">
    <property type="entry name" value="LRRNT"/>
    <property type="match status" value="1"/>
</dbReference>
<keyword evidence="8 13" id="KW-1133">Transmembrane helix</keyword>
<dbReference type="Proteomes" id="UP000472274">
    <property type="component" value="Unplaced"/>
</dbReference>
<comment type="subcellular location">
    <subcellularLocation>
        <location evidence="1">Cell membrane</location>
        <topology evidence="1">Single-pass membrane protein</topology>
    </subcellularLocation>
</comment>
<accession>A0A674II53</accession>
<organism evidence="16 17">
    <name type="scientific">Terrapene triunguis</name>
    <name type="common">Three-toed box turtle</name>
    <dbReference type="NCBI Taxonomy" id="2587831"/>
    <lineage>
        <taxon>Eukaryota</taxon>
        <taxon>Metazoa</taxon>
        <taxon>Chordata</taxon>
        <taxon>Craniata</taxon>
        <taxon>Vertebrata</taxon>
        <taxon>Euteleostomi</taxon>
        <taxon>Archelosauria</taxon>
        <taxon>Testudinata</taxon>
        <taxon>Testudines</taxon>
        <taxon>Cryptodira</taxon>
        <taxon>Durocryptodira</taxon>
        <taxon>Testudinoidea</taxon>
        <taxon>Emydidae</taxon>
        <taxon>Terrapene</taxon>
    </lineage>
</organism>
<reference evidence="16" key="2">
    <citation type="submission" date="2025-09" db="UniProtKB">
        <authorList>
            <consortium name="Ensembl"/>
        </authorList>
    </citation>
    <scope>IDENTIFICATION</scope>
</reference>
<dbReference type="Ensembl" id="ENSTMTT00000007685.1">
    <property type="protein sequence ID" value="ENSTMTP00000007437.1"/>
    <property type="gene ID" value="ENSTMTG00000005420.1"/>
</dbReference>
<feature type="domain" description="LRRCT" evidence="15">
    <location>
        <begin position="255"/>
        <end position="308"/>
    </location>
</feature>
<evidence type="ECO:0008006" key="18">
    <source>
        <dbReference type="Google" id="ProtNLM"/>
    </source>
</evidence>